<reference evidence="3" key="1">
    <citation type="journal article" date="2019" name="Int. J. Syst. Evol. Microbiol.">
        <title>The Global Catalogue of Microorganisms (GCM) 10K type strain sequencing project: providing services to taxonomists for standard genome sequencing and annotation.</title>
        <authorList>
            <consortium name="The Broad Institute Genomics Platform"/>
            <consortium name="The Broad Institute Genome Sequencing Center for Infectious Disease"/>
            <person name="Wu L."/>
            <person name="Ma J."/>
        </authorList>
    </citation>
    <scope>NUCLEOTIDE SEQUENCE [LARGE SCALE GENOMIC DNA]</scope>
    <source>
        <strain evidence="3">CGMCC 4.6997</strain>
    </source>
</reference>
<dbReference type="EMBL" id="JBHSMG010000003">
    <property type="protein sequence ID" value="MFC5502947.1"/>
    <property type="molecule type" value="Genomic_DNA"/>
</dbReference>
<dbReference type="PANTHER" id="PTHR43211">
    <property type="entry name" value="FUMARYLACETOACETATE HYDROLASE"/>
    <property type="match status" value="1"/>
</dbReference>
<dbReference type="Proteomes" id="UP001596039">
    <property type="component" value="Unassembled WGS sequence"/>
</dbReference>
<proteinExistence type="predicted"/>
<dbReference type="Gene3D" id="3.90.850.10">
    <property type="entry name" value="Fumarylacetoacetase-like, C-terminal domain"/>
    <property type="match status" value="1"/>
</dbReference>
<dbReference type="InterPro" id="IPR011234">
    <property type="entry name" value="Fumarylacetoacetase-like_C"/>
</dbReference>
<gene>
    <name evidence="2" type="ORF">ACFPJ4_11920</name>
</gene>
<evidence type="ECO:0000313" key="3">
    <source>
        <dbReference type="Proteomes" id="UP001596039"/>
    </source>
</evidence>
<dbReference type="SUPFAM" id="SSF56529">
    <property type="entry name" value="FAH"/>
    <property type="match status" value="1"/>
</dbReference>
<evidence type="ECO:0000313" key="2">
    <source>
        <dbReference type="EMBL" id="MFC5502947.1"/>
    </source>
</evidence>
<accession>A0ABW0NS71</accession>
<sequence length="309" mass="33726">MRFVTYRSPAGDDRVGVVVDDQVHGLEAGPTLLDLLDSGDLATRGDSAARRPTEVIPFDDALLRSPLQPPSIRDCAGFLQHLRNVASAIDMPVDERFETFPPFYFTNPDARFGPRDEVPMAPGTEMFDFELEIAAVIGRAGSDIPVASAEAHIAGFLIYCDWSSRDLQMNEMPLRLGPGKGKDTANTLGPTLVTPDELEPFRSAHGYDLEMTVRVGDDLVSRGNWNTIDWGFADMIAFASRGARLRPGDVIGSGTVETGCLFEQYVTDRAGFRGWLQPGDTVTLAVAQLGELRHRIVDAPRAEPLSTGY</sequence>
<dbReference type="InterPro" id="IPR036663">
    <property type="entry name" value="Fumarylacetoacetase_C_sf"/>
</dbReference>
<dbReference type="Pfam" id="PF01557">
    <property type="entry name" value="FAA_hydrolase"/>
    <property type="match status" value="1"/>
</dbReference>
<keyword evidence="3" id="KW-1185">Reference proteome</keyword>
<dbReference type="RefSeq" id="WP_386740665.1">
    <property type="nucleotide sequence ID" value="NZ_JBHSMG010000003.1"/>
</dbReference>
<organism evidence="2 3">
    <name type="scientific">Lysinimonas soli</name>
    <dbReference type="NCBI Taxonomy" id="1074233"/>
    <lineage>
        <taxon>Bacteria</taxon>
        <taxon>Bacillati</taxon>
        <taxon>Actinomycetota</taxon>
        <taxon>Actinomycetes</taxon>
        <taxon>Micrococcales</taxon>
        <taxon>Microbacteriaceae</taxon>
        <taxon>Lysinimonas</taxon>
    </lineage>
</organism>
<dbReference type="PANTHER" id="PTHR43211:SF1">
    <property type="entry name" value="BLL6422 PROTEIN"/>
    <property type="match status" value="1"/>
</dbReference>
<dbReference type="GO" id="GO:0016787">
    <property type="term" value="F:hydrolase activity"/>
    <property type="evidence" value="ECO:0007669"/>
    <property type="project" value="UniProtKB-KW"/>
</dbReference>
<name>A0ABW0NS71_9MICO</name>
<evidence type="ECO:0000259" key="1">
    <source>
        <dbReference type="Pfam" id="PF01557"/>
    </source>
</evidence>
<keyword evidence="2" id="KW-0378">Hydrolase</keyword>
<protein>
    <submittedName>
        <fullName evidence="2">Fumarylacetoacetate hydrolase family protein</fullName>
    </submittedName>
</protein>
<comment type="caution">
    <text evidence="2">The sequence shown here is derived from an EMBL/GenBank/DDBJ whole genome shotgun (WGS) entry which is preliminary data.</text>
</comment>
<feature type="domain" description="Fumarylacetoacetase-like C-terminal" evidence="1">
    <location>
        <begin position="74"/>
        <end position="297"/>
    </location>
</feature>